<dbReference type="OrthoDB" id="6612923at2759"/>
<sequence>MTCDFSITSRSLTEILRWKATEYRILLTPNIDITLINFTEKLFTYFLTITVNMDLWITVNIDTCSCFPFENYLKSLKTMVRKFEKPLEQVVKSYGEFLTFTEPKIISLDNKEIVSNYYIGFKCGEKISIAVVENLSNTYIIFNIQEIKLNKYVILNDPDNLKIAIPILHSNREF</sequence>
<evidence type="ECO:0000313" key="1">
    <source>
        <dbReference type="EMBL" id="KAF0737171.1"/>
    </source>
</evidence>
<evidence type="ECO:0000313" key="2">
    <source>
        <dbReference type="Proteomes" id="UP000478052"/>
    </source>
</evidence>
<comment type="caution">
    <text evidence="1">The sequence shown here is derived from an EMBL/GenBank/DDBJ whole genome shotgun (WGS) entry which is preliminary data.</text>
</comment>
<proteinExistence type="predicted"/>
<keyword evidence="2" id="KW-1185">Reference proteome</keyword>
<accession>A0A6G0XAN1</accession>
<dbReference type="EMBL" id="VUJU01007988">
    <property type="protein sequence ID" value="KAF0737171.1"/>
    <property type="molecule type" value="Genomic_DNA"/>
</dbReference>
<protein>
    <submittedName>
        <fullName evidence="1">Uncharacterized protein</fullName>
    </submittedName>
</protein>
<name>A0A6G0XAN1_APHCR</name>
<dbReference type="Proteomes" id="UP000478052">
    <property type="component" value="Unassembled WGS sequence"/>
</dbReference>
<gene>
    <name evidence="1" type="ORF">FWK35_00018513</name>
</gene>
<reference evidence="1 2" key="1">
    <citation type="submission" date="2019-08" db="EMBL/GenBank/DDBJ databases">
        <title>Whole genome of Aphis craccivora.</title>
        <authorList>
            <person name="Voronova N.V."/>
            <person name="Shulinski R.S."/>
            <person name="Bandarenka Y.V."/>
            <person name="Zhorov D.G."/>
            <person name="Warner D."/>
        </authorList>
    </citation>
    <scope>NUCLEOTIDE SEQUENCE [LARGE SCALE GENOMIC DNA]</scope>
    <source>
        <strain evidence="1">180601</strain>
        <tissue evidence="1">Whole Body</tissue>
    </source>
</reference>
<dbReference type="AlphaFoldDB" id="A0A6G0XAN1"/>
<organism evidence="1 2">
    <name type="scientific">Aphis craccivora</name>
    <name type="common">Cowpea aphid</name>
    <dbReference type="NCBI Taxonomy" id="307492"/>
    <lineage>
        <taxon>Eukaryota</taxon>
        <taxon>Metazoa</taxon>
        <taxon>Ecdysozoa</taxon>
        <taxon>Arthropoda</taxon>
        <taxon>Hexapoda</taxon>
        <taxon>Insecta</taxon>
        <taxon>Pterygota</taxon>
        <taxon>Neoptera</taxon>
        <taxon>Paraneoptera</taxon>
        <taxon>Hemiptera</taxon>
        <taxon>Sternorrhyncha</taxon>
        <taxon>Aphidomorpha</taxon>
        <taxon>Aphidoidea</taxon>
        <taxon>Aphididae</taxon>
        <taxon>Aphidini</taxon>
        <taxon>Aphis</taxon>
        <taxon>Aphis</taxon>
    </lineage>
</organism>